<evidence type="ECO:0000313" key="7">
    <source>
        <dbReference type="Proteomes" id="UP000661918"/>
    </source>
</evidence>
<dbReference type="PANTHER" id="PTHR43343">
    <property type="entry name" value="PEPTIDASE S12"/>
    <property type="match status" value="1"/>
</dbReference>
<evidence type="ECO:0000256" key="4">
    <source>
        <dbReference type="SAM" id="SignalP"/>
    </source>
</evidence>
<dbReference type="GO" id="GO:0006508">
    <property type="term" value="P:proteolysis"/>
    <property type="evidence" value="ECO:0007669"/>
    <property type="project" value="UniProtKB-KW"/>
</dbReference>
<reference evidence="7" key="1">
    <citation type="journal article" date="2019" name="Int. J. Syst. Evol. Microbiol.">
        <title>The Global Catalogue of Microorganisms (GCM) 10K type strain sequencing project: providing services to taxonomists for standard genome sequencing and annotation.</title>
        <authorList>
            <consortium name="The Broad Institute Genomics Platform"/>
            <consortium name="The Broad Institute Genome Sequencing Center for Infectious Disease"/>
            <person name="Wu L."/>
            <person name="Ma J."/>
        </authorList>
    </citation>
    <scope>NUCLEOTIDE SEQUENCE [LARGE SCALE GENOMIC DNA]</scope>
    <source>
        <strain evidence="7">JCM 15443</strain>
    </source>
</reference>
<protein>
    <submittedName>
        <fullName evidence="6">Serine protease</fullName>
    </submittedName>
</protein>
<comment type="caution">
    <text evidence="6">The sequence shown here is derived from an EMBL/GenBank/DDBJ whole genome shotgun (WGS) entry which is preliminary data.</text>
</comment>
<sequence>MFHLRLLLLSGTLLGGLGGPAGLVQAQTAPQAKVPPVQGTELGQRRTQNGAVTDSQSNTAKPLTDMERQMLKALFTKVRPATLRIEQCVPTNCVEPDGIGSAVLISADGLALTAYHVVARARTLSAQTLDKKRYPVEVVGYSDQDDLALLRVAVPRGTPFLPLAASGPSVGDALLAVGNGGGAFLLDKSGRLTGVNADAGRADFPPGTLQMNAPLVPGDSGGPVLNTRGEVTGVVSYISLSRAGDSASFAVPVTASDTRLAELRQGVKKDAPVIGIYLSQPFDALFALDAENFKRLSGLLKLGDTPGAFFTSLSPGGPAEKAGLKPLVLNDQSQRVSGDIVTAVNGKRILNFSEFQYAVRAYAPGDTIILTVRRDERTLQVKVTLTGSSEIGN</sequence>
<dbReference type="SMART" id="SM00228">
    <property type="entry name" value="PDZ"/>
    <property type="match status" value="1"/>
</dbReference>
<dbReference type="PROSITE" id="PS50106">
    <property type="entry name" value="PDZ"/>
    <property type="match status" value="1"/>
</dbReference>
<accession>A0ABQ2GIC6</accession>
<feature type="chain" id="PRO_5045434079" evidence="4">
    <location>
        <begin position="27"/>
        <end position="393"/>
    </location>
</feature>
<evidence type="ECO:0000256" key="1">
    <source>
        <dbReference type="ARBA" id="ARBA00022670"/>
    </source>
</evidence>
<organism evidence="6 7">
    <name type="scientific">Deinococcus aerophilus</name>
    <dbReference type="NCBI Taxonomy" id="522488"/>
    <lineage>
        <taxon>Bacteria</taxon>
        <taxon>Thermotogati</taxon>
        <taxon>Deinococcota</taxon>
        <taxon>Deinococci</taxon>
        <taxon>Deinococcales</taxon>
        <taxon>Deinococcaceae</taxon>
        <taxon>Deinococcus</taxon>
    </lineage>
</organism>
<dbReference type="GO" id="GO:0008233">
    <property type="term" value="F:peptidase activity"/>
    <property type="evidence" value="ECO:0007669"/>
    <property type="project" value="UniProtKB-KW"/>
</dbReference>
<feature type="region of interest" description="Disordered" evidence="3">
    <location>
        <begin position="29"/>
        <end position="61"/>
    </location>
</feature>
<dbReference type="PRINTS" id="PR00834">
    <property type="entry name" value="PROTEASES2C"/>
</dbReference>
<feature type="domain" description="PDZ" evidence="5">
    <location>
        <begin position="307"/>
        <end position="376"/>
    </location>
</feature>
<evidence type="ECO:0000259" key="5">
    <source>
        <dbReference type="PROSITE" id="PS50106"/>
    </source>
</evidence>
<proteinExistence type="predicted"/>
<dbReference type="InterPro" id="IPR001478">
    <property type="entry name" value="PDZ"/>
</dbReference>
<evidence type="ECO:0000256" key="2">
    <source>
        <dbReference type="ARBA" id="ARBA00022801"/>
    </source>
</evidence>
<dbReference type="Pfam" id="PF13365">
    <property type="entry name" value="Trypsin_2"/>
    <property type="match status" value="1"/>
</dbReference>
<dbReference type="Gene3D" id="2.30.42.10">
    <property type="match status" value="1"/>
</dbReference>
<keyword evidence="4" id="KW-0732">Signal</keyword>
<keyword evidence="2" id="KW-0378">Hydrolase</keyword>
<keyword evidence="1 6" id="KW-0645">Protease</keyword>
<dbReference type="InterPro" id="IPR036034">
    <property type="entry name" value="PDZ_sf"/>
</dbReference>
<dbReference type="SUPFAM" id="SSF50156">
    <property type="entry name" value="PDZ domain-like"/>
    <property type="match status" value="1"/>
</dbReference>
<gene>
    <name evidence="6" type="ORF">GCM10010841_01880</name>
</gene>
<dbReference type="Proteomes" id="UP000661918">
    <property type="component" value="Unassembled WGS sequence"/>
</dbReference>
<name>A0ABQ2GIC6_9DEIO</name>
<dbReference type="InterPro" id="IPR051201">
    <property type="entry name" value="Chloro_Bact_Ser_Proteases"/>
</dbReference>
<dbReference type="InterPro" id="IPR009003">
    <property type="entry name" value="Peptidase_S1_PA"/>
</dbReference>
<feature type="compositionally biased region" description="Polar residues" evidence="3">
    <location>
        <begin position="45"/>
        <end position="61"/>
    </location>
</feature>
<dbReference type="Pfam" id="PF13180">
    <property type="entry name" value="PDZ_2"/>
    <property type="match status" value="1"/>
</dbReference>
<dbReference type="PANTHER" id="PTHR43343:SF3">
    <property type="entry name" value="PROTEASE DO-LIKE 8, CHLOROPLASTIC"/>
    <property type="match status" value="1"/>
</dbReference>
<dbReference type="SUPFAM" id="SSF50494">
    <property type="entry name" value="Trypsin-like serine proteases"/>
    <property type="match status" value="1"/>
</dbReference>
<dbReference type="InterPro" id="IPR001940">
    <property type="entry name" value="Peptidase_S1C"/>
</dbReference>
<dbReference type="Gene3D" id="2.40.10.120">
    <property type="match status" value="1"/>
</dbReference>
<evidence type="ECO:0000256" key="3">
    <source>
        <dbReference type="SAM" id="MobiDB-lite"/>
    </source>
</evidence>
<dbReference type="EMBL" id="BMOM01000001">
    <property type="protein sequence ID" value="GGL97113.1"/>
    <property type="molecule type" value="Genomic_DNA"/>
</dbReference>
<keyword evidence="7" id="KW-1185">Reference proteome</keyword>
<evidence type="ECO:0000313" key="6">
    <source>
        <dbReference type="EMBL" id="GGL97113.1"/>
    </source>
</evidence>
<feature type="signal peptide" evidence="4">
    <location>
        <begin position="1"/>
        <end position="26"/>
    </location>
</feature>